<keyword evidence="1" id="KW-0812">Transmembrane</keyword>
<sequence length="89" mass="10420">MRNAVYDWWEKLTKHSSWSWIYTRMHIWMLLLRAADAIGPPRPFSRKRPSLSAGPSRWDGWLILILSWASLAHFIPLGILGPFHSFGYP</sequence>
<keyword evidence="1" id="KW-0472">Membrane</keyword>
<accession>A0A8J4QP76</accession>
<keyword evidence="1" id="KW-1133">Transmembrane helix</keyword>
<evidence type="ECO:0000256" key="1">
    <source>
        <dbReference type="SAM" id="Phobius"/>
    </source>
</evidence>
<comment type="caution">
    <text evidence="2">The sequence shown here is derived from an EMBL/GenBank/DDBJ whole genome shotgun (WGS) entry which is preliminary data.</text>
</comment>
<evidence type="ECO:0000313" key="3">
    <source>
        <dbReference type="Proteomes" id="UP000737018"/>
    </source>
</evidence>
<feature type="transmembrane region" description="Helical" evidence="1">
    <location>
        <begin position="60"/>
        <end position="83"/>
    </location>
</feature>
<name>A0A8J4QP76_9ROSI</name>
<reference evidence="2" key="1">
    <citation type="submission" date="2020-03" db="EMBL/GenBank/DDBJ databases">
        <title>Castanea mollissima Vanexum genome sequencing.</title>
        <authorList>
            <person name="Staton M."/>
        </authorList>
    </citation>
    <scope>NUCLEOTIDE SEQUENCE</scope>
    <source>
        <tissue evidence="2">Leaf</tissue>
    </source>
</reference>
<dbReference type="EMBL" id="JRKL02003161">
    <property type="protein sequence ID" value="KAF3956211.1"/>
    <property type="molecule type" value="Genomic_DNA"/>
</dbReference>
<keyword evidence="3" id="KW-1185">Reference proteome</keyword>
<proteinExistence type="predicted"/>
<gene>
    <name evidence="2" type="ORF">CMV_018642</name>
</gene>
<dbReference type="Proteomes" id="UP000737018">
    <property type="component" value="Unassembled WGS sequence"/>
</dbReference>
<dbReference type="AlphaFoldDB" id="A0A8J4QP76"/>
<organism evidence="2 3">
    <name type="scientific">Castanea mollissima</name>
    <name type="common">Chinese chestnut</name>
    <dbReference type="NCBI Taxonomy" id="60419"/>
    <lineage>
        <taxon>Eukaryota</taxon>
        <taxon>Viridiplantae</taxon>
        <taxon>Streptophyta</taxon>
        <taxon>Embryophyta</taxon>
        <taxon>Tracheophyta</taxon>
        <taxon>Spermatophyta</taxon>
        <taxon>Magnoliopsida</taxon>
        <taxon>eudicotyledons</taxon>
        <taxon>Gunneridae</taxon>
        <taxon>Pentapetalae</taxon>
        <taxon>rosids</taxon>
        <taxon>fabids</taxon>
        <taxon>Fagales</taxon>
        <taxon>Fagaceae</taxon>
        <taxon>Castanea</taxon>
    </lineage>
</organism>
<evidence type="ECO:0000313" key="2">
    <source>
        <dbReference type="EMBL" id="KAF3956211.1"/>
    </source>
</evidence>
<protein>
    <submittedName>
        <fullName evidence="2">Uncharacterized protein</fullName>
    </submittedName>
</protein>